<dbReference type="PANTHER" id="PTHR32071">
    <property type="entry name" value="TRANSCRIPTIONAL REGULATORY PROTEIN"/>
    <property type="match status" value="1"/>
</dbReference>
<dbReference type="AlphaFoldDB" id="A0A7C4EMD9"/>
<dbReference type="Pfam" id="PF02954">
    <property type="entry name" value="HTH_8"/>
    <property type="match status" value="1"/>
</dbReference>
<dbReference type="Pfam" id="PF25601">
    <property type="entry name" value="AAA_lid_14"/>
    <property type="match status" value="1"/>
</dbReference>
<evidence type="ECO:0000256" key="2">
    <source>
        <dbReference type="ARBA" id="ARBA00022840"/>
    </source>
</evidence>
<evidence type="ECO:0000256" key="1">
    <source>
        <dbReference type="ARBA" id="ARBA00022741"/>
    </source>
</evidence>
<dbReference type="PANTHER" id="PTHR32071:SF119">
    <property type="entry name" value="SIGMA L-DEPENDENT TRANSCRIPTIONAL REGULATOR YPLP-RELATED"/>
    <property type="match status" value="1"/>
</dbReference>
<dbReference type="InterPro" id="IPR025943">
    <property type="entry name" value="Sigma_54_int_dom_ATP-bd_2"/>
</dbReference>
<dbReference type="PROSITE" id="PS50045">
    <property type="entry name" value="SIGMA54_INTERACT_4"/>
    <property type="match status" value="1"/>
</dbReference>
<dbReference type="PROSITE" id="PS00688">
    <property type="entry name" value="SIGMA54_INTERACT_3"/>
    <property type="match status" value="1"/>
</dbReference>
<dbReference type="InterPro" id="IPR025944">
    <property type="entry name" value="Sigma_54_int_dom_CS"/>
</dbReference>
<evidence type="ECO:0000256" key="3">
    <source>
        <dbReference type="ARBA" id="ARBA00023015"/>
    </source>
</evidence>
<keyword evidence="5" id="KW-0804">Transcription</keyword>
<evidence type="ECO:0000259" key="7">
    <source>
        <dbReference type="PROSITE" id="PS50045"/>
    </source>
</evidence>
<keyword evidence="1" id="KW-0547">Nucleotide-binding</keyword>
<dbReference type="InterPro" id="IPR002078">
    <property type="entry name" value="Sigma_54_int"/>
</dbReference>
<dbReference type="InterPro" id="IPR027417">
    <property type="entry name" value="P-loop_NTPase"/>
</dbReference>
<dbReference type="FunFam" id="3.40.50.300:FF:000006">
    <property type="entry name" value="DNA-binding transcriptional regulator NtrC"/>
    <property type="match status" value="1"/>
</dbReference>
<dbReference type="Gene3D" id="3.40.50.300">
    <property type="entry name" value="P-loop containing nucleotide triphosphate hydrolases"/>
    <property type="match status" value="1"/>
</dbReference>
<dbReference type="SUPFAM" id="SSF52172">
    <property type="entry name" value="CheY-like"/>
    <property type="match status" value="1"/>
</dbReference>
<evidence type="ECO:0000256" key="5">
    <source>
        <dbReference type="ARBA" id="ARBA00023163"/>
    </source>
</evidence>
<reference evidence="9" key="1">
    <citation type="journal article" date="2020" name="mSystems">
        <title>Genome- and Community-Level Interaction Insights into Carbon Utilization and Element Cycling Functions of Hydrothermarchaeota in Hydrothermal Sediment.</title>
        <authorList>
            <person name="Zhou Z."/>
            <person name="Liu Y."/>
            <person name="Xu W."/>
            <person name="Pan J."/>
            <person name="Luo Z.H."/>
            <person name="Li M."/>
        </authorList>
    </citation>
    <scope>NUCLEOTIDE SEQUENCE [LARGE SCALE GENOMIC DNA]</scope>
    <source>
        <strain evidence="9">SpSt-788</strain>
    </source>
</reference>
<dbReference type="CDD" id="cd00009">
    <property type="entry name" value="AAA"/>
    <property type="match status" value="1"/>
</dbReference>
<proteinExistence type="predicted"/>
<keyword evidence="6" id="KW-0597">Phosphoprotein</keyword>
<sequence>MNFRILIAEDEEITLKHLINTLTKEGYEVVGVSNGREAVETLQRERFELVITDIKMPEMSGMEVLEKAKEIDPDIEVMIITGFGSIGSAVEAIKKGAYDYITKPFDLDEIVIKVRNIQEKRVLKKEITALKAYFSMNQQITIIAKSKSMQEILQTVENIKNSDCNVLLTGETGTGKTLIAKIIHFTSKRQNMPFLSINCATLTEELLASELFGHERGAFTGAVKTKQGLIEIADGGTLFLDEISEMSTNLQAKLLKVIEDKEFYRVGGTRHIKVDVRFIAATNQDIRKAVQEGRFREDLYYRLNVMEIFIPPLRERKEDIEPLSNYLLKKHLAKTNKKIKGFSMEAMEILMNYSFPGNVRELENIIERAIILEKTDMIKPESLPQTLRIFHIETFEPEKIKPLSEITKEYAERVVEFFGGNRSKAAEALGISRTTLWRILSGEDTELRGQVSDV</sequence>
<dbReference type="GO" id="GO:0005524">
    <property type="term" value="F:ATP binding"/>
    <property type="evidence" value="ECO:0007669"/>
    <property type="project" value="UniProtKB-KW"/>
</dbReference>
<dbReference type="InterPro" id="IPR009057">
    <property type="entry name" value="Homeodomain-like_sf"/>
</dbReference>
<gene>
    <name evidence="9" type="ORF">ENV75_07165</name>
</gene>
<dbReference type="Gene3D" id="1.10.8.60">
    <property type="match status" value="1"/>
</dbReference>
<feature type="modified residue" description="4-aspartylphosphate" evidence="6">
    <location>
        <position position="53"/>
    </location>
</feature>
<dbReference type="Gene3D" id="1.10.10.60">
    <property type="entry name" value="Homeodomain-like"/>
    <property type="match status" value="1"/>
</dbReference>
<protein>
    <submittedName>
        <fullName evidence="9">Sigma-54-dependent Fis family transcriptional regulator</fullName>
    </submittedName>
</protein>
<dbReference type="PROSITE" id="PS00676">
    <property type="entry name" value="SIGMA54_INTERACT_2"/>
    <property type="match status" value="1"/>
</dbReference>
<dbReference type="SUPFAM" id="SSF46689">
    <property type="entry name" value="Homeodomain-like"/>
    <property type="match status" value="1"/>
</dbReference>
<evidence type="ECO:0000259" key="8">
    <source>
        <dbReference type="PROSITE" id="PS50110"/>
    </source>
</evidence>
<dbReference type="InterPro" id="IPR058031">
    <property type="entry name" value="AAA_lid_NorR"/>
</dbReference>
<dbReference type="SMART" id="SM00448">
    <property type="entry name" value="REC"/>
    <property type="match status" value="1"/>
</dbReference>
<evidence type="ECO:0000313" key="9">
    <source>
        <dbReference type="EMBL" id="HGH00206.1"/>
    </source>
</evidence>
<comment type="caution">
    <text evidence="9">The sequence shown here is derived from an EMBL/GenBank/DDBJ whole genome shotgun (WGS) entry which is preliminary data.</text>
</comment>
<dbReference type="InterPro" id="IPR002197">
    <property type="entry name" value="HTH_Fis"/>
</dbReference>
<dbReference type="GO" id="GO:0043565">
    <property type="term" value="F:sequence-specific DNA binding"/>
    <property type="evidence" value="ECO:0007669"/>
    <property type="project" value="InterPro"/>
</dbReference>
<dbReference type="Pfam" id="PF00158">
    <property type="entry name" value="Sigma54_activat"/>
    <property type="match status" value="1"/>
</dbReference>
<feature type="domain" description="Sigma-54 factor interaction" evidence="7">
    <location>
        <begin position="142"/>
        <end position="371"/>
    </location>
</feature>
<dbReference type="Gene3D" id="3.40.50.2300">
    <property type="match status" value="1"/>
</dbReference>
<dbReference type="PROSITE" id="PS50110">
    <property type="entry name" value="RESPONSE_REGULATORY"/>
    <property type="match status" value="1"/>
</dbReference>
<dbReference type="PROSITE" id="PS00675">
    <property type="entry name" value="SIGMA54_INTERACT_1"/>
    <property type="match status" value="1"/>
</dbReference>
<accession>A0A7C4EMD9</accession>
<dbReference type="EMBL" id="DTHO01000075">
    <property type="protein sequence ID" value="HGH00206.1"/>
    <property type="molecule type" value="Genomic_DNA"/>
</dbReference>
<dbReference type="GO" id="GO:0000160">
    <property type="term" value="P:phosphorelay signal transduction system"/>
    <property type="evidence" value="ECO:0007669"/>
    <property type="project" value="InterPro"/>
</dbReference>
<keyword evidence="4" id="KW-0238">DNA-binding</keyword>
<dbReference type="SMART" id="SM00382">
    <property type="entry name" value="AAA"/>
    <property type="match status" value="1"/>
</dbReference>
<dbReference type="InterPro" id="IPR001789">
    <property type="entry name" value="Sig_transdc_resp-reg_receiver"/>
</dbReference>
<name>A0A7C4EMD9_9BACT</name>
<dbReference type="InterPro" id="IPR011006">
    <property type="entry name" value="CheY-like_superfamily"/>
</dbReference>
<evidence type="ECO:0000256" key="6">
    <source>
        <dbReference type="PROSITE-ProRule" id="PRU00169"/>
    </source>
</evidence>
<evidence type="ECO:0000256" key="4">
    <source>
        <dbReference type="ARBA" id="ARBA00023125"/>
    </source>
</evidence>
<dbReference type="GO" id="GO:0006355">
    <property type="term" value="P:regulation of DNA-templated transcription"/>
    <property type="evidence" value="ECO:0007669"/>
    <property type="project" value="InterPro"/>
</dbReference>
<dbReference type="InterPro" id="IPR025662">
    <property type="entry name" value="Sigma_54_int_dom_ATP-bd_1"/>
</dbReference>
<keyword evidence="3" id="KW-0805">Transcription regulation</keyword>
<dbReference type="InterPro" id="IPR003593">
    <property type="entry name" value="AAA+_ATPase"/>
</dbReference>
<feature type="domain" description="Response regulatory" evidence="8">
    <location>
        <begin position="4"/>
        <end position="118"/>
    </location>
</feature>
<organism evidence="9">
    <name type="scientific">Thermodesulfovibrio aggregans</name>
    <dbReference type="NCBI Taxonomy" id="86166"/>
    <lineage>
        <taxon>Bacteria</taxon>
        <taxon>Pseudomonadati</taxon>
        <taxon>Nitrospirota</taxon>
        <taxon>Thermodesulfovibrionia</taxon>
        <taxon>Thermodesulfovibrionales</taxon>
        <taxon>Thermodesulfovibrionaceae</taxon>
        <taxon>Thermodesulfovibrio</taxon>
    </lineage>
</organism>
<dbReference type="Pfam" id="PF00072">
    <property type="entry name" value="Response_reg"/>
    <property type="match status" value="1"/>
</dbReference>
<dbReference type="SUPFAM" id="SSF52540">
    <property type="entry name" value="P-loop containing nucleoside triphosphate hydrolases"/>
    <property type="match status" value="1"/>
</dbReference>
<keyword evidence="2" id="KW-0067">ATP-binding</keyword>